<organism evidence="1 2">
    <name type="scientific">Ajellomyces capsulatus</name>
    <name type="common">Darling's disease fungus</name>
    <name type="synonym">Histoplasma capsulatum</name>
    <dbReference type="NCBI Taxonomy" id="5037"/>
    <lineage>
        <taxon>Eukaryota</taxon>
        <taxon>Fungi</taxon>
        <taxon>Dikarya</taxon>
        <taxon>Ascomycota</taxon>
        <taxon>Pezizomycotina</taxon>
        <taxon>Eurotiomycetes</taxon>
        <taxon>Eurotiomycetidae</taxon>
        <taxon>Onygenales</taxon>
        <taxon>Ajellomycetaceae</taxon>
        <taxon>Histoplasma</taxon>
    </lineage>
</organism>
<dbReference type="AlphaFoldDB" id="A0A8H8CZK4"/>
<evidence type="ECO:0000313" key="1">
    <source>
        <dbReference type="EMBL" id="KAG5295502.1"/>
    </source>
</evidence>
<sequence length="68" mass="8098">MYIDIMMKWLIGAKFSRLRLYLSIIRTYMDFYNLLYAGHPLLFTEVRFPLCYVLFNDNGISLGAQIRP</sequence>
<proteinExistence type="predicted"/>
<dbReference type="EMBL" id="JAEVHI010000003">
    <property type="protein sequence ID" value="KAG5295502.1"/>
    <property type="molecule type" value="Genomic_DNA"/>
</dbReference>
<name>A0A8H8CZK4_AJECA</name>
<dbReference type="VEuPathDB" id="FungiDB:I7I52_05787"/>
<comment type="caution">
    <text evidence="1">The sequence shown here is derived from an EMBL/GenBank/DDBJ whole genome shotgun (WGS) entry which is preliminary data.</text>
</comment>
<accession>A0A8H8CZK4</accession>
<evidence type="ECO:0000313" key="2">
    <source>
        <dbReference type="Proteomes" id="UP000670092"/>
    </source>
</evidence>
<protein>
    <submittedName>
        <fullName evidence="1">Uncharacterized protein</fullName>
    </submittedName>
</protein>
<reference evidence="1 2" key="1">
    <citation type="submission" date="2021-01" db="EMBL/GenBank/DDBJ databases">
        <title>Chromosome-level genome assembly of a human fungal pathogen reveals clustering of transcriptionally co-regulated genes.</title>
        <authorList>
            <person name="Voorhies M."/>
            <person name="Cohen S."/>
            <person name="Shea T.P."/>
            <person name="Petrus S."/>
            <person name="Munoz J.F."/>
            <person name="Poplawski S."/>
            <person name="Goldman W.E."/>
            <person name="Michael T."/>
            <person name="Cuomo C.A."/>
            <person name="Sil A."/>
            <person name="Beyhan S."/>
        </authorList>
    </citation>
    <scope>NUCLEOTIDE SEQUENCE [LARGE SCALE GENOMIC DNA]</scope>
    <source>
        <strain evidence="1 2">G184AR</strain>
    </source>
</reference>
<dbReference type="Proteomes" id="UP000670092">
    <property type="component" value="Unassembled WGS sequence"/>
</dbReference>
<gene>
    <name evidence="1" type="ORF">I7I52_05787</name>
</gene>